<reference evidence="1 2" key="1">
    <citation type="submission" date="2021-06" db="EMBL/GenBank/DDBJ databases">
        <title>Caerostris extrusa draft genome.</title>
        <authorList>
            <person name="Kono N."/>
            <person name="Arakawa K."/>
        </authorList>
    </citation>
    <scope>NUCLEOTIDE SEQUENCE [LARGE SCALE GENOMIC DNA]</scope>
</reference>
<dbReference type="AlphaFoldDB" id="A0AAV4XEJ7"/>
<name>A0AAV4XEJ7_CAEEX</name>
<comment type="caution">
    <text evidence="1">The sequence shown here is derived from an EMBL/GenBank/DDBJ whole genome shotgun (WGS) entry which is preliminary data.</text>
</comment>
<organism evidence="1 2">
    <name type="scientific">Caerostris extrusa</name>
    <name type="common">Bark spider</name>
    <name type="synonym">Caerostris bankana</name>
    <dbReference type="NCBI Taxonomy" id="172846"/>
    <lineage>
        <taxon>Eukaryota</taxon>
        <taxon>Metazoa</taxon>
        <taxon>Ecdysozoa</taxon>
        <taxon>Arthropoda</taxon>
        <taxon>Chelicerata</taxon>
        <taxon>Arachnida</taxon>
        <taxon>Araneae</taxon>
        <taxon>Araneomorphae</taxon>
        <taxon>Entelegynae</taxon>
        <taxon>Araneoidea</taxon>
        <taxon>Araneidae</taxon>
        <taxon>Caerostris</taxon>
    </lineage>
</organism>
<sequence>MNSSSSISCGPFSRTIYINMEPRITRETFTHSSQGSLFQFRVKRSLLANIRDKVQIILSKLKISVNTKDLKRENQLKKDSLGYHANRLYMKDKFFTFSISLQPASSDSENCPFFSIFFQQVLKS</sequence>
<keyword evidence="2" id="KW-1185">Reference proteome</keyword>
<gene>
    <name evidence="1" type="ORF">CEXT_624621</name>
</gene>
<dbReference type="EMBL" id="BPLR01017664">
    <property type="protein sequence ID" value="GIY93477.1"/>
    <property type="molecule type" value="Genomic_DNA"/>
</dbReference>
<evidence type="ECO:0000313" key="1">
    <source>
        <dbReference type="EMBL" id="GIY93477.1"/>
    </source>
</evidence>
<proteinExistence type="predicted"/>
<dbReference type="Proteomes" id="UP001054945">
    <property type="component" value="Unassembled WGS sequence"/>
</dbReference>
<evidence type="ECO:0000313" key="2">
    <source>
        <dbReference type="Proteomes" id="UP001054945"/>
    </source>
</evidence>
<protein>
    <submittedName>
        <fullName evidence="1">Uncharacterized protein</fullName>
    </submittedName>
</protein>
<accession>A0AAV4XEJ7</accession>